<accession>A0A2L2XCB7</accession>
<organism evidence="1 2">
    <name type="scientific">Desulfocucumis palustris</name>
    <dbReference type="NCBI Taxonomy" id="1898651"/>
    <lineage>
        <taxon>Bacteria</taxon>
        <taxon>Bacillati</taxon>
        <taxon>Bacillota</taxon>
        <taxon>Clostridia</taxon>
        <taxon>Eubacteriales</taxon>
        <taxon>Desulfocucumaceae</taxon>
        <taxon>Desulfocucumis</taxon>
    </lineage>
</organism>
<evidence type="ECO:0000313" key="2">
    <source>
        <dbReference type="Proteomes" id="UP000239549"/>
    </source>
</evidence>
<name>A0A2L2XCB7_9FIRM</name>
<reference evidence="2" key="1">
    <citation type="submission" date="2018-02" db="EMBL/GenBank/DDBJ databases">
        <title>Genome sequence of Desulfocucumis palustris strain NAW-5.</title>
        <authorList>
            <person name="Watanabe M."/>
            <person name="Kojima H."/>
            <person name="Fukui M."/>
        </authorList>
    </citation>
    <scope>NUCLEOTIDE SEQUENCE [LARGE SCALE GENOMIC DNA]</scope>
    <source>
        <strain evidence="2">NAW-5</strain>
    </source>
</reference>
<gene>
    <name evidence="1" type="ORF">DCCM_2862</name>
</gene>
<keyword evidence="2" id="KW-1185">Reference proteome</keyword>
<dbReference type="EMBL" id="BFAV01000119">
    <property type="protein sequence ID" value="GBF33752.1"/>
    <property type="molecule type" value="Genomic_DNA"/>
</dbReference>
<dbReference type="Proteomes" id="UP000239549">
    <property type="component" value="Unassembled WGS sequence"/>
</dbReference>
<sequence>MARLFRPSLLIQALLAGGQPAFLLMLRNPFGTDAFTGLPPTPALLKKLSGYFFLHRGIFL</sequence>
<proteinExistence type="predicted"/>
<dbReference type="AlphaFoldDB" id="A0A2L2XCB7"/>
<evidence type="ECO:0000313" key="1">
    <source>
        <dbReference type="EMBL" id="GBF33752.1"/>
    </source>
</evidence>
<comment type="caution">
    <text evidence="1">The sequence shown here is derived from an EMBL/GenBank/DDBJ whole genome shotgun (WGS) entry which is preliminary data.</text>
</comment>
<protein>
    <submittedName>
        <fullName evidence="1">Uncharacterized protein</fullName>
    </submittedName>
</protein>